<dbReference type="InterPro" id="IPR001478">
    <property type="entry name" value="PDZ"/>
</dbReference>
<dbReference type="Gene3D" id="2.30.42.10">
    <property type="match status" value="1"/>
</dbReference>
<dbReference type="Proteomes" id="UP000320176">
    <property type="component" value="Unassembled WGS sequence"/>
</dbReference>
<dbReference type="PROSITE" id="PS50106">
    <property type="entry name" value="PDZ"/>
    <property type="match status" value="1"/>
</dbReference>
<name>A0A5C6A4N4_9BACT</name>
<dbReference type="InterPro" id="IPR041489">
    <property type="entry name" value="PDZ_6"/>
</dbReference>
<keyword evidence="2 5" id="KW-0378">Hydrolase</keyword>
<dbReference type="PANTHER" id="PTHR43343:SF3">
    <property type="entry name" value="PROTEASE DO-LIKE 8, CHLOROPLASTIC"/>
    <property type="match status" value="1"/>
</dbReference>
<feature type="region of interest" description="Disordered" evidence="3">
    <location>
        <begin position="76"/>
        <end position="96"/>
    </location>
</feature>
<dbReference type="InterPro" id="IPR051201">
    <property type="entry name" value="Chloro_Bact_Ser_Proteases"/>
</dbReference>
<evidence type="ECO:0000256" key="3">
    <source>
        <dbReference type="SAM" id="MobiDB-lite"/>
    </source>
</evidence>
<organism evidence="5 6">
    <name type="scientific">Stieleria varia</name>
    <dbReference type="NCBI Taxonomy" id="2528005"/>
    <lineage>
        <taxon>Bacteria</taxon>
        <taxon>Pseudomonadati</taxon>
        <taxon>Planctomycetota</taxon>
        <taxon>Planctomycetia</taxon>
        <taxon>Pirellulales</taxon>
        <taxon>Pirellulaceae</taxon>
        <taxon>Stieleria</taxon>
    </lineage>
</organism>
<dbReference type="PRINTS" id="PR00834">
    <property type="entry name" value="PROTEASES2C"/>
</dbReference>
<sequence>MKRRSMITLCNVRNQRSMVVRLDFARRWMRKGFWRNPLPSSSSSLSLLLAFCWTLACTLFMATPATAQEIVSAKTNADEAKQDPASQPTLADPSREAQQRVVKIYGAGGLTGLEAYQSGFFVSPDGHIATAWSYVLDVEPVVVLDDGRRFESEIVGFQPSLDLAVLKIDASDLPYFTVSKETDVTWGDPILAVSNLFGIASGDEPASVMQGIIASISPLDARRGTFKTTYRGPVLVLDLIANNPGAAGGAVVDVSGNLVGMLGKELRDSATGVWLNYALPASELRSVIGDIISGKVTSVASSEEPMLPRERSHNLETLGLILVPNVLESTPAFVDAVVPGGPAASVDVRPDDLILLLNGQRVKSQASLIEMLRRIDRRDNVELTVQRDTEILPLSVQPK</sequence>
<dbReference type="Gene3D" id="2.40.10.120">
    <property type="match status" value="1"/>
</dbReference>
<evidence type="ECO:0000313" key="6">
    <source>
        <dbReference type="Proteomes" id="UP000320176"/>
    </source>
</evidence>
<reference evidence="5 6" key="1">
    <citation type="submission" date="2019-02" db="EMBL/GenBank/DDBJ databases">
        <title>Deep-cultivation of Planctomycetes and their phenomic and genomic characterization uncovers novel biology.</title>
        <authorList>
            <person name="Wiegand S."/>
            <person name="Jogler M."/>
            <person name="Boedeker C."/>
            <person name="Pinto D."/>
            <person name="Vollmers J."/>
            <person name="Rivas-Marin E."/>
            <person name="Kohn T."/>
            <person name="Peeters S.H."/>
            <person name="Heuer A."/>
            <person name="Rast P."/>
            <person name="Oberbeckmann S."/>
            <person name="Bunk B."/>
            <person name="Jeske O."/>
            <person name="Meyerdierks A."/>
            <person name="Storesund J.E."/>
            <person name="Kallscheuer N."/>
            <person name="Luecker S."/>
            <person name="Lage O.M."/>
            <person name="Pohl T."/>
            <person name="Merkel B.J."/>
            <person name="Hornburger P."/>
            <person name="Mueller R.-W."/>
            <person name="Bruemmer F."/>
            <person name="Labrenz M."/>
            <person name="Spormann A.M."/>
            <person name="Op Den Camp H."/>
            <person name="Overmann J."/>
            <person name="Amann R."/>
            <person name="Jetten M.S.M."/>
            <person name="Mascher T."/>
            <person name="Medema M.H."/>
            <person name="Devos D.P."/>
            <person name="Kaster A.-K."/>
            <person name="Ovreas L."/>
            <person name="Rohde M."/>
            <person name="Galperin M.Y."/>
            <person name="Jogler C."/>
        </authorList>
    </citation>
    <scope>NUCLEOTIDE SEQUENCE [LARGE SCALE GENOMIC DNA]</scope>
    <source>
        <strain evidence="5 6">Pla52n</strain>
    </source>
</reference>
<dbReference type="GO" id="GO:0004252">
    <property type="term" value="F:serine-type endopeptidase activity"/>
    <property type="evidence" value="ECO:0007669"/>
    <property type="project" value="InterPro"/>
</dbReference>
<dbReference type="InterPro" id="IPR009003">
    <property type="entry name" value="Peptidase_S1_PA"/>
</dbReference>
<dbReference type="EC" id="3.4.21.107" evidence="5"/>
<dbReference type="PANTHER" id="PTHR43343">
    <property type="entry name" value="PEPTIDASE S12"/>
    <property type="match status" value="1"/>
</dbReference>
<dbReference type="EMBL" id="SJPN01000007">
    <property type="protein sequence ID" value="TWT94396.1"/>
    <property type="molecule type" value="Genomic_DNA"/>
</dbReference>
<feature type="domain" description="PDZ" evidence="4">
    <location>
        <begin position="304"/>
        <end position="387"/>
    </location>
</feature>
<evidence type="ECO:0000313" key="5">
    <source>
        <dbReference type="EMBL" id="TWT94396.1"/>
    </source>
</evidence>
<dbReference type="AlphaFoldDB" id="A0A5C6A4N4"/>
<dbReference type="GO" id="GO:0006508">
    <property type="term" value="P:proteolysis"/>
    <property type="evidence" value="ECO:0007669"/>
    <property type="project" value="UniProtKB-KW"/>
</dbReference>
<dbReference type="SMART" id="SM00228">
    <property type="entry name" value="PDZ"/>
    <property type="match status" value="1"/>
</dbReference>
<keyword evidence="6" id="KW-1185">Reference proteome</keyword>
<dbReference type="SUPFAM" id="SSF50156">
    <property type="entry name" value="PDZ domain-like"/>
    <property type="match status" value="1"/>
</dbReference>
<evidence type="ECO:0000256" key="1">
    <source>
        <dbReference type="ARBA" id="ARBA00022670"/>
    </source>
</evidence>
<protein>
    <submittedName>
        <fullName evidence="5">Putative periplasmic serine endoprotease DegP-like</fullName>
        <ecNumber evidence="5">3.4.21.107</ecNumber>
    </submittedName>
</protein>
<comment type="caution">
    <text evidence="5">The sequence shown here is derived from an EMBL/GenBank/DDBJ whole genome shotgun (WGS) entry which is preliminary data.</text>
</comment>
<dbReference type="SUPFAM" id="SSF50494">
    <property type="entry name" value="Trypsin-like serine proteases"/>
    <property type="match status" value="1"/>
</dbReference>
<dbReference type="InterPro" id="IPR036034">
    <property type="entry name" value="PDZ_sf"/>
</dbReference>
<keyword evidence="1 5" id="KW-0645">Protease</keyword>
<dbReference type="Pfam" id="PF13365">
    <property type="entry name" value="Trypsin_2"/>
    <property type="match status" value="1"/>
</dbReference>
<evidence type="ECO:0000259" key="4">
    <source>
        <dbReference type="PROSITE" id="PS50106"/>
    </source>
</evidence>
<gene>
    <name evidence="5" type="primary">mucD_4</name>
    <name evidence="5" type="ORF">Pla52n_52170</name>
</gene>
<evidence type="ECO:0000256" key="2">
    <source>
        <dbReference type="ARBA" id="ARBA00022801"/>
    </source>
</evidence>
<proteinExistence type="predicted"/>
<dbReference type="InterPro" id="IPR001940">
    <property type="entry name" value="Peptidase_S1C"/>
</dbReference>
<accession>A0A5C6A4N4</accession>
<dbReference type="Pfam" id="PF17820">
    <property type="entry name" value="PDZ_6"/>
    <property type="match status" value="1"/>
</dbReference>